<feature type="compositionally biased region" description="Basic and acidic residues" evidence="1">
    <location>
        <begin position="1"/>
        <end position="11"/>
    </location>
</feature>
<evidence type="ECO:0000313" key="3">
    <source>
        <dbReference type="Proteomes" id="UP000031443"/>
    </source>
</evidence>
<organism evidence="2 3">
    <name type="scientific">Chelonia mydas</name>
    <name type="common">Green sea-turtle</name>
    <name type="synonym">Chelonia agassizi</name>
    <dbReference type="NCBI Taxonomy" id="8469"/>
    <lineage>
        <taxon>Eukaryota</taxon>
        <taxon>Metazoa</taxon>
        <taxon>Chordata</taxon>
        <taxon>Craniata</taxon>
        <taxon>Vertebrata</taxon>
        <taxon>Euteleostomi</taxon>
        <taxon>Archelosauria</taxon>
        <taxon>Testudinata</taxon>
        <taxon>Testudines</taxon>
        <taxon>Cryptodira</taxon>
        <taxon>Durocryptodira</taxon>
        <taxon>Americhelydia</taxon>
        <taxon>Chelonioidea</taxon>
        <taxon>Cheloniidae</taxon>
        <taxon>Chelonia</taxon>
    </lineage>
</organism>
<feature type="compositionally biased region" description="Basic residues" evidence="1">
    <location>
        <begin position="31"/>
        <end position="45"/>
    </location>
</feature>
<feature type="compositionally biased region" description="Basic and acidic residues" evidence="1">
    <location>
        <begin position="46"/>
        <end position="65"/>
    </location>
</feature>
<dbReference type="EMBL" id="KB518361">
    <property type="protein sequence ID" value="EMP38855.1"/>
    <property type="molecule type" value="Genomic_DNA"/>
</dbReference>
<dbReference type="Proteomes" id="UP000031443">
    <property type="component" value="Unassembled WGS sequence"/>
</dbReference>
<name>M7BSZ3_CHEMY</name>
<keyword evidence="3" id="KW-1185">Reference proteome</keyword>
<protein>
    <submittedName>
        <fullName evidence="2">Uncharacterized protein</fullName>
    </submittedName>
</protein>
<reference evidence="3" key="1">
    <citation type="journal article" date="2013" name="Nat. Genet.">
        <title>The draft genomes of soft-shell turtle and green sea turtle yield insights into the development and evolution of the turtle-specific body plan.</title>
        <authorList>
            <person name="Wang Z."/>
            <person name="Pascual-Anaya J."/>
            <person name="Zadissa A."/>
            <person name="Li W."/>
            <person name="Niimura Y."/>
            <person name="Huang Z."/>
            <person name="Li C."/>
            <person name="White S."/>
            <person name="Xiong Z."/>
            <person name="Fang D."/>
            <person name="Wang B."/>
            <person name="Ming Y."/>
            <person name="Chen Y."/>
            <person name="Zheng Y."/>
            <person name="Kuraku S."/>
            <person name="Pignatelli M."/>
            <person name="Herrero J."/>
            <person name="Beal K."/>
            <person name="Nozawa M."/>
            <person name="Li Q."/>
            <person name="Wang J."/>
            <person name="Zhang H."/>
            <person name="Yu L."/>
            <person name="Shigenobu S."/>
            <person name="Wang J."/>
            <person name="Liu J."/>
            <person name="Flicek P."/>
            <person name="Searle S."/>
            <person name="Wang J."/>
            <person name="Kuratani S."/>
            <person name="Yin Y."/>
            <person name="Aken B."/>
            <person name="Zhang G."/>
            <person name="Irie N."/>
        </authorList>
    </citation>
    <scope>NUCLEOTIDE SEQUENCE [LARGE SCALE GENOMIC DNA]</scope>
</reference>
<feature type="compositionally biased region" description="Polar residues" evidence="1">
    <location>
        <begin position="66"/>
        <end position="76"/>
    </location>
</feature>
<evidence type="ECO:0000256" key="1">
    <source>
        <dbReference type="SAM" id="MobiDB-lite"/>
    </source>
</evidence>
<sequence>MEEIDLHKNMPENKMATYLPKHRKTGDITKGRKGKEKRKNMTQRRKSQEKEHLERVKKDISHENHYLQSLPQTRGTVDQPCSEYLDPTSESEDWDLELCRVPAQHQCWVRDLLSDGDQCVDRCRDQERWYDLERCRKSNRCHDSKQCWDSKWCHDSIGGKDQSITGLPQDGAVRCGTGGLAQIVGDLGAVMARRSLAAAKVSRVDGSSTSLMIWPGESNSTDSMVPLAGLKLTVPSLQTLALGTPHKDVPHWLGPEGWGSGTESCSSLASGATSVPDLSHRFRRWGTAVPWVSARVRPQCHFHHRVLCTEELGTGSCRAGGAGVYVPPP</sequence>
<gene>
    <name evidence="2" type="ORF">UY3_03895</name>
</gene>
<proteinExistence type="predicted"/>
<accession>M7BSZ3</accession>
<evidence type="ECO:0000313" key="2">
    <source>
        <dbReference type="EMBL" id="EMP38855.1"/>
    </source>
</evidence>
<dbReference type="AlphaFoldDB" id="M7BSZ3"/>
<feature type="region of interest" description="Disordered" evidence="1">
    <location>
        <begin position="1"/>
        <end position="84"/>
    </location>
</feature>